<dbReference type="PANTHER" id="PTHR43677:SF4">
    <property type="entry name" value="QUINONE OXIDOREDUCTASE-LIKE PROTEIN 2"/>
    <property type="match status" value="1"/>
</dbReference>
<dbReference type="InterPro" id="IPR020843">
    <property type="entry name" value="ER"/>
</dbReference>
<dbReference type="SUPFAM" id="SSF50129">
    <property type="entry name" value="GroES-like"/>
    <property type="match status" value="1"/>
</dbReference>
<dbReference type="CDD" id="cd08241">
    <property type="entry name" value="QOR1"/>
    <property type="match status" value="1"/>
</dbReference>
<organism evidence="2">
    <name type="scientific">freshwater metagenome</name>
    <dbReference type="NCBI Taxonomy" id="449393"/>
    <lineage>
        <taxon>unclassified sequences</taxon>
        <taxon>metagenomes</taxon>
        <taxon>ecological metagenomes</taxon>
    </lineage>
</organism>
<dbReference type="Gene3D" id="3.90.180.10">
    <property type="entry name" value="Medium-chain alcohol dehydrogenases, catalytic domain"/>
    <property type="match status" value="1"/>
</dbReference>
<dbReference type="PANTHER" id="PTHR43677">
    <property type="entry name" value="SHORT-CHAIN DEHYDROGENASE/REDUCTASE"/>
    <property type="match status" value="1"/>
</dbReference>
<dbReference type="SMART" id="SM00829">
    <property type="entry name" value="PKS_ER"/>
    <property type="match status" value="1"/>
</dbReference>
<gene>
    <name evidence="2" type="ORF">UFOPK2214_00444</name>
</gene>
<dbReference type="SUPFAM" id="SSF51735">
    <property type="entry name" value="NAD(P)-binding Rossmann-fold domains"/>
    <property type="match status" value="1"/>
</dbReference>
<protein>
    <submittedName>
        <fullName evidence="2">Unannotated protein</fullName>
    </submittedName>
</protein>
<evidence type="ECO:0000259" key="1">
    <source>
        <dbReference type="SMART" id="SM00829"/>
    </source>
</evidence>
<dbReference type="Pfam" id="PF08240">
    <property type="entry name" value="ADH_N"/>
    <property type="match status" value="1"/>
</dbReference>
<dbReference type="InterPro" id="IPR036291">
    <property type="entry name" value="NAD(P)-bd_dom_sf"/>
</dbReference>
<dbReference type="InterPro" id="IPR013154">
    <property type="entry name" value="ADH-like_N"/>
</dbReference>
<evidence type="ECO:0000313" key="2">
    <source>
        <dbReference type="EMBL" id="CAB4648873.1"/>
    </source>
</evidence>
<dbReference type="AlphaFoldDB" id="A0A6J6KKA0"/>
<name>A0A6J6KKA0_9ZZZZ</name>
<accession>A0A6J6KKA0</accession>
<sequence>MYGSRVVIVDVRSSTVIKMKTMLVEALGSVEDLTLVEMESPALIDGHIRIEILACGLNYVDALMIEGKYQIKPPVPYRPGSEVVGRVTEVASDVTRVKVGDRVFAPVGNGGFSNEAVVAESRVLALPDNITDGQGATFMQSYLTAWFAFNYRASIVEGDTMLVLGAGGGVGLAGVDLAVSMGVKVIAAASTEEKRQLALSRGAFAAIDVSTEDVKARARELADGRLDLVYDPVGGDLAAQCLRALAPGGQYMVVGFVAGIPQLPANHVLLTNRTVVGVDWGAWMLRNQVDNAKMLVEVMGEMAKGKLHPVEPVTYPMSQAAQALKDMQNRKIAGKVALVPDFDGV</sequence>
<dbReference type="GO" id="GO:0016491">
    <property type="term" value="F:oxidoreductase activity"/>
    <property type="evidence" value="ECO:0007669"/>
    <property type="project" value="InterPro"/>
</dbReference>
<reference evidence="2" key="1">
    <citation type="submission" date="2020-05" db="EMBL/GenBank/DDBJ databases">
        <authorList>
            <person name="Chiriac C."/>
            <person name="Salcher M."/>
            <person name="Ghai R."/>
            <person name="Kavagutti S V."/>
        </authorList>
    </citation>
    <scope>NUCLEOTIDE SEQUENCE</scope>
</reference>
<dbReference type="EMBL" id="CAEZWJ010000009">
    <property type="protein sequence ID" value="CAB4648873.1"/>
    <property type="molecule type" value="Genomic_DNA"/>
</dbReference>
<dbReference type="InterPro" id="IPR051397">
    <property type="entry name" value="Zn-ADH-like_protein"/>
</dbReference>
<dbReference type="InterPro" id="IPR011032">
    <property type="entry name" value="GroES-like_sf"/>
</dbReference>
<dbReference type="Gene3D" id="3.40.50.720">
    <property type="entry name" value="NAD(P)-binding Rossmann-like Domain"/>
    <property type="match status" value="1"/>
</dbReference>
<feature type="domain" description="Enoyl reductase (ER)" evidence="1">
    <location>
        <begin position="28"/>
        <end position="338"/>
    </location>
</feature>
<dbReference type="InterPro" id="IPR013149">
    <property type="entry name" value="ADH-like_C"/>
</dbReference>
<dbReference type="Pfam" id="PF00107">
    <property type="entry name" value="ADH_zinc_N"/>
    <property type="match status" value="1"/>
</dbReference>
<proteinExistence type="predicted"/>